<dbReference type="GO" id="GO:0005737">
    <property type="term" value="C:cytoplasm"/>
    <property type="evidence" value="ECO:0007669"/>
    <property type="project" value="UniProtKB-SubCell"/>
</dbReference>
<evidence type="ECO:0000256" key="4">
    <source>
        <dbReference type="ARBA" id="ARBA00022803"/>
    </source>
</evidence>
<dbReference type="Pfam" id="PF12833">
    <property type="entry name" value="HTH_18"/>
    <property type="match status" value="1"/>
</dbReference>
<dbReference type="SMART" id="SM00028">
    <property type="entry name" value="TPR"/>
    <property type="match status" value="4"/>
</dbReference>
<accession>A0A7L4ZHR0</accession>
<gene>
    <name evidence="11" type="primary">chbR_1</name>
    <name evidence="11" type="ORF">IMCC3317_13600</name>
</gene>
<dbReference type="Proteomes" id="UP000464657">
    <property type="component" value="Chromosome"/>
</dbReference>
<proteinExistence type="inferred from homology"/>
<evidence type="ECO:0000259" key="10">
    <source>
        <dbReference type="PROSITE" id="PS01124"/>
    </source>
</evidence>
<evidence type="ECO:0000256" key="2">
    <source>
        <dbReference type="ARBA" id="ARBA00022490"/>
    </source>
</evidence>
<dbReference type="InterPro" id="IPR019734">
    <property type="entry name" value="TPR_rpt"/>
</dbReference>
<dbReference type="PANTHER" id="PTHR46630:SF1">
    <property type="entry name" value="TETRATRICOPEPTIDE REPEAT PROTEIN 29"/>
    <property type="match status" value="1"/>
</dbReference>
<evidence type="ECO:0000256" key="9">
    <source>
        <dbReference type="SAM" id="Phobius"/>
    </source>
</evidence>
<protein>
    <submittedName>
        <fullName evidence="11">HTH-type transcriptional regulator ChbR</fullName>
    </submittedName>
</protein>
<name>A0A7L4ZHR0_9FLAO</name>
<dbReference type="SMART" id="SM00342">
    <property type="entry name" value="HTH_ARAC"/>
    <property type="match status" value="1"/>
</dbReference>
<evidence type="ECO:0000256" key="5">
    <source>
        <dbReference type="ARBA" id="ARBA00023015"/>
    </source>
</evidence>
<reference evidence="11 12" key="1">
    <citation type="journal article" date="2013" name="Int. J. Syst. Evol. Microbiol.">
        <title>Kordia antarctica sp. nov., isolated from Antarctic seawater.</title>
        <authorList>
            <person name="Baek K."/>
            <person name="Choi A."/>
            <person name="Kang I."/>
            <person name="Lee K."/>
            <person name="Cho J.C."/>
        </authorList>
    </citation>
    <scope>NUCLEOTIDE SEQUENCE [LARGE SCALE GENOMIC DNA]</scope>
    <source>
        <strain evidence="11 12">IMCC3317</strain>
    </source>
</reference>
<feature type="domain" description="HTH araC/xylS-type" evidence="10">
    <location>
        <begin position="457"/>
        <end position="565"/>
    </location>
</feature>
<evidence type="ECO:0000256" key="3">
    <source>
        <dbReference type="ARBA" id="ARBA00022737"/>
    </source>
</evidence>
<keyword evidence="9" id="KW-0812">Transmembrane</keyword>
<evidence type="ECO:0000256" key="6">
    <source>
        <dbReference type="ARBA" id="ARBA00023163"/>
    </source>
</evidence>
<keyword evidence="12" id="KW-1185">Reference proteome</keyword>
<comment type="similarity">
    <text evidence="7">Belongs to the Rap family.</text>
</comment>
<sequence>MMSSTNMYRILRITIGIAMLFCLWKCEKQETLKTISDEDSKRLSRIYNIIDEDLHKAEIDIDTLLIKATRTDNMLLKAELYLQKGVLLTKKGEFNNALDTLVSGVNLIKDIKDLPLKNLFLLRIGNVYALADKSDIAMTYYTKVYEDASAKNTKKELILSSINMAKLMRNAERFEQALEMYKVAYKQTQHIDIKESNVARILMGMGGTYLKLHQPDSAIYYTEKGYKISKSINDKTGESFFHHDFGVAYYLKNEYSKGLQYLDSARIYIEAIKNDERLSETLFNIGRCYYKLQQYETAIGYFDEVTSIINQAEKLDSKGFNPIYLEDMYDLLSKCHLASENYEKSSFYETKRNVLNRIKNKENNEIAKALHDSELNINNKFIKTVLVTNERTLFRYKGISIIIGLLCLTLLYLLFHYRSEAKKNKEIFEKLIQKQDAKANETIQKPKEIIIKDEKVTQVLKRLEKIEAQGYFLESSCSLANMAKKAKTNTTYLTQIIKQYKEKTFYQYLNGLRINYTIDRLKTDTQFRKYAIKHIAFEVGYKSPESFTKHFKKATGIYPSYYIKELAKHNKHNA</sequence>
<keyword evidence="2" id="KW-0963">Cytoplasm</keyword>
<evidence type="ECO:0000256" key="1">
    <source>
        <dbReference type="ARBA" id="ARBA00004496"/>
    </source>
</evidence>
<evidence type="ECO:0000313" key="12">
    <source>
        <dbReference type="Proteomes" id="UP000464657"/>
    </source>
</evidence>
<keyword evidence="6" id="KW-0804">Transcription</keyword>
<comment type="subcellular location">
    <subcellularLocation>
        <location evidence="1">Cytoplasm</location>
    </subcellularLocation>
</comment>
<dbReference type="Gene3D" id="1.25.40.10">
    <property type="entry name" value="Tetratricopeptide repeat domain"/>
    <property type="match status" value="2"/>
</dbReference>
<dbReference type="EMBL" id="CP019288">
    <property type="protein sequence ID" value="QHI36007.1"/>
    <property type="molecule type" value="Genomic_DNA"/>
</dbReference>
<evidence type="ECO:0000313" key="11">
    <source>
        <dbReference type="EMBL" id="QHI36007.1"/>
    </source>
</evidence>
<keyword evidence="4 8" id="KW-0802">TPR repeat</keyword>
<dbReference type="SUPFAM" id="SSF46689">
    <property type="entry name" value="Homeodomain-like"/>
    <property type="match status" value="1"/>
</dbReference>
<keyword evidence="5" id="KW-0805">Transcription regulation</keyword>
<dbReference type="SUPFAM" id="SSF48452">
    <property type="entry name" value="TPR-like"/>
    <property type="match status" value="2"/>
</dbReference>
<dbReference type="InterPro" id="IPR009057">
    <property type="entry name" value="Homeodomain-like_sf"/>
</dbReference>
<feature type="transmembrane region" description="Helical" evidence="9">
    <location>
        <begin position="393"/>
        <end position="415"/>
    </location>
</feature>
<dbReference type="PROSITE" id="PS50005">
    <property type="entry name" value="TPR"/>
    <property type="match status" value="1"/>
</dbReference>
<keyword evidence="9" id="KW-1133">Transmembrane helix</keyword>
<organism evidence="11 12">
    <name type="scientific">Kordia antarctica</name>
    <dbReference type="NCBI Taxonomy" id="1218801"/>
    <lineage>
        <taxon>Bacteria</taxon>
        <taxon>Pseudomonadati</taxon>
        <taxon>Bacteroidota</taxon>
        <taxon>Flavobacteriia</taxon>
        <taxon>Flavobacteriales</taxon>
        <taxon>Flavobacteriaceae</taxon>
        <taxon>Kordia</taxon>
    </lineage>
</organism>
<keyword evidence="9" id="KW-0472">Membrane</keyword>
<keyword evidence="3" id="KW-0677">Repeat</keyword>
<dbReference type="PROSITE" id="PS01124">
    <property type="entry name" value="HTH_ARAC_FAMILY_2"/>
    <property type="match status" value="1"/>
</dbReference>
<dbReference type="Pfam" id="PF13181">
    <property type="entry name" value="TPR_8"/>
    <property type="match status" value="1"/>
</dbReference>
<feature type="repeat" description="TPR" evidence="8">
    <location>
        <begin position="279"/>
        <end position="312"/>
    </location>
</feature>
<dbReference type="GO" id="GO:0003700">
    <property type="term" value="F:DNA-binding transcription factor activity"/>
    <property type="evidence" value="ECO:0007669"/>
    <property type="project" value="InterPro"/>
</dbReference>
<dbReference type="Gene3D" id="1.10.10.60">
    <property type="entry name" value="Homeodomain-like"/>
    <property type="match status" value="2"/>
</dbReference>
<dbReference type="AlphaFoldDB" id="A0A7L4ZHR0"/>
<evidence type="ECO:0000256" key="7">
    <source>
        <dbReference type="ARBA" id="ARBA00038253"/>
    </source>
</evidence>
<dbReference type="InterPro" id="IPR011990">
    <property type="entry name" value="TPR-like_helical_dom_sf"/>
</dbReference>
<evidence type="ECO:0000256" key="8">
    <source>
        <dbReference type="PROSITE-ProRule" id="PRU00339"/>
    </source>
</evidence>
<dbReference type="InterPro" id="IPR018060">
    <property type="entry name" value="HTH_AraC"/>
</dbReference>
<dbReference type="GO" id="GO:0043565">
    <property type="term" value="F:sequence-specific DNA binding"/>
    <property type="evidence" value="ECO:0007669"/>
    <property type="project" value="InterPro"/>
</dbReference>
<dbReference type="PANTHER" id="PTHR46630">
    <property type="entry name" value="TETRATRICOPEPTIDE REPEAT PROTEIN 29"/>
    <property type="match status" value="1"/>
</dbReference>
<dbReference type="InterPro" id="IPR051476">
    <property type="entry name" value="Bac_ResReg_Asp_Phosphatase"/>
</dbReference>
<dbReference type="KEGG" id="kan:IMCC3317_13600"/>